<comment type="caution">
    <text evidence="2">The sequence shown here is derived from an EMBL/GenBank/DDBJ whole genome shotgun (WGS) entry which is preliminary data.</text>
</comment>
<organism evidence="2 3">
    <name type="scientific">Saguinus oedipus</name>
    <name type="common">Cotton-top tamarin</name>
    <name type="synonym">Oedipomidas oedipus</name>
    <dbReference type="NCBI Taxonomy" id="9490"/>
    <lineage>
        <taxon>Eukaryota</taxon>
        <taxon>Metazoa</taxon>
        <taxon>Chordata</taxon>
        <taxon>Craniata</taxon>
        <taxon>Vertebrata</taxon>
        <taxon>Euteleostomi</taxon>
        <taxon>Mammalia</taxon>
        <taxon>Eutheria</taxon>
        <taxon>Euarchontoglires</taxon>
        <taxon>Primates</taxon>
        <taxon>Haplorrhini</taxon>
        <taxon>Platyrrhini</taxon>
        <taxon>Cebidae</taxon>
        <taxon>Callitrichinae</taxon>
        <taxon>Saguinus</taxon>
    </lineage>
</organism>
<evidence type="ECO:0000313" key="3">
    <source>
        <dbReference type="Proteomes" id="UP001266305"/>
    </source>
</evidence>
<dbReference type="Proteomes" id="UP001266305">
    <property type="component" value="Unassembled WGS sequence"/>
</dbReference>
<feature type="compositionally biased region" description="Low complexity" evidence="1">
    <location>
        <begin position="75"/>
        <end position="84"/>
    </location>
</feature>
<reference evidence="2 3" key="1">
    <citation type="submission" date="2023-05" db="EMBL/GenBank/DDBJ databases">
        <title>B98-5 Cell Line De Novo Hybrid Assembly: An Optical Mapping Approach.</title>
        <authorList>
            <person name="Kananen K."/>
            <person name="Auerbach J.A."/>
            <person name="Kautto E."/>
            <person name="Blachly J.S."/>
        </authorList>
    </citation>
    <scope>NUCLEOTIDE SEQUENCE [LARGE SCALE GENOMIC DNA]</scope>
    <source>
        <strain evidence="2">B95-8</strain>
        <tissue evidence="2">Cell line</tissue>
    </source>
</reference>
<feature type="compositionally biased region" description="Basic residues" evidence="1">
    <location>
        <begin position="39"/>
        <end position="57"/>
    </location>
</feature>
<protein>
    <submittedName>
        <fullName evidence="2">Uncharacterized protein</fullName>
    </submittedName>
</protein>
<name>A0ABQ9TLV4_SAGOE</name>
<dbReference type="EMBL" id="JASSZA010000021">
    <property type="protein sequence ID" value="KAK2085744.1"/>
    <property type="molecule type" value="Genomic_DNA"/>
</dbReference>
<evidence type="ECO:0000256" key="1">
    <source>
        <dbReference type="SAM" id="MobiDB-lite"/>
    </source>
</evidence>
<evidence type="ECO:0000313" key="2">
    <source>
        <dbReference type="EMBL" id="KAK2085744.1"/>
    </source>
</evidence>
<accession>A0ABQ9TLV4</accession>
<feature type="region of interest" description="Disordered" evidence="1">
    <location>
        <begin position="31"/>
        <end position="84"/>
    </location>
</feature>
<gene>
    <name evidence="2" type="ORF">P7K49_037044</name>
</gene>
<keyword evidence="3" id="KW-1185">Reference proteome</keyword>
<proteinExistence type="predicted"/>
<sequence>MLQSQKARPAPTIKASLQPIPRHHLLKERLICSPSQKEKNKRGKKCPQAARKPKWHLPRGPCGQLGPSDDSCTQASTSHSAASSGPPCSWLSCLCVPAPGLLAQMATTAVSVAVGSAVGHTLGHAITGGFRGGSNAEPARPDITYQEPQGTRLASVTSACGVCPEAG</sequence>